<gene>
    <name evidence="1" type="ORF">B0T25DRAFT_223712</name>
</gene>
<name>A0AAJ0HKD2_9PEZI</name>
<protein>
    <submittedName>
        <fullName evidence="1">Uncharacterized protein</fullName>
    </submittedName>
</protein>
<comment type="caution">
    <text evidence="1">The sequence shown here is derived from an EMBL/GenBank/DDBJ whole genome shotgun (WGS) entry which is preliminary data.</text>
</comment>
<evidence type="ECO:0000313" key="2">
    <source>
        <dbReference type="Proteomes" id="UP001275084"/>
    </source>
</evidence>
<dbReference type="EMBL" id="JAUIQD010000004">
    <property type="protein sequence ID" value="KAK3353974.1"/>
    <property type="molecule type" value="Genomic_DNA"/>
</dbReference>
<accession>A0AAJ0HKD2</accession>
<sequence length="260" mass="29108">MTGSAYIAGLWLHRIKDRGLLWEQFNKGVHQRITTLPTWSWASIHAQVRWMDHRPSDQSPPDAVTTHIGKATVLKQTWAEINLINNQPSSAITTPTGHSTPDAQVMVLCLHAKIQHVILGQFFSSEEDKQLVGDLAWRRPMVGMDSWRTVASPLDPKHIAGWASIEHPDMQIDKIDPNRDPGTPHGEIVCALYVSTVPGVPGGIPLGYLSTAHHVYNVLFVRRARNTRDGYYERVGVGRLFGREMDQGLKQATAKEVYLI</sequence>
<reference evidence="1" key="1">
    <citation type="journal article" date="2023" name="Mol. Phylogenet. Evol.">
        <title>Genome-scale phylogeny and comparative genomics of the fungal order Sordariales.</title>
        <authorList>
            <person name="Hensen N."/>
            <person name="Bonometti L."/>
            <person name="Westerberg I."/>
            <person name="Brannstrom I.O."/>
            <person name="Guillou S."/>
            <person name="Cros-Aarteil S."/>
            <person name="Calhoun S."/>
            <person name="Haridas S."/>
            <person name="Kuo A."/>
            <person name="Mondo S."/>
            <person name="Pangilinan J."/>
            <person name="Riley R."/>
            <person name="LaButti K."/>
            <person name="Andreopoulos B."/>
            <person name="Lipzen A."/>
            <person name="Chen C."/>
            <person name="Yan M."/>
            <person name="Daum C."/>
            <person name="Ng V."/>
            <person name="Clum A."/>
            <person name="Steindorff A."/>
            <person name="Ohm R.A."/>
            <person name="Martin F."/>
            <person name="Silar P."/>
            <person name="Natvig D.O."/>
            <person name="Lalanne C."/>
            <person name="Gautier V."/>
            <person name="Ament-Velasquez S.L."/>
            <person name="Kruys A."/>
            <person name="Hutchinson M.I."/>
            <person name="Powell A.J."/>
            <person name="Barry K."/>
            <person name="Miller A.N."/>
            <person name="Grigoriev I.V."/>
            <person name="Debuchy R."/>
            <person name="Gladieux P."/>
            <person name="Hiltunen Thoren M."/>
            <person name="Johannesson H."/>
        </authorList>
    </citation>
    <scope>NUCLEOTIDE SEQUENCE</scope>
    <source>
        <strain evidence="1">CBS 955.72</strain>
    </source>
</reference>
<organism evidence="1 2">
    <name type="scientific">Lasiosphaeria hispida</name>
    <dbReference type="NCBI Taxonomy" id="260671"/>
    <lineage>
        <taxon>Eukaryota</taxon>
        <taxon>Fungi</taxon>
        <taxon>Dikarya</taxon>
        <taxon>Ascomycota</taxon>
        <taxon>Pezizomycotina</taxon>
        <taxon>Sordariomycetes</taxon>
        <taxon>Sordariomycetidae</taxon>
        <taxon>Sordariales</taxon>
        <taxon>Lasiosphaeriaceae</taxon>
        <taxon>Lasiosphaeria</taxon>
    </lineage>
</organism>
<dbReference type="Proteomes" id="UP001275084">
    <property type="component" value="Unassembled WGS sequence"/>
</dbReference>
<dbReference type="AlphaFoldDB" id="A0AAJ0HKD2"/>
<proteinExistence type="predicted"/>
<keyword evidence="2" id="KW-1185">Reference proteome</keyword>
<evidence type="ECO:0000313" key="1">
    <source>
        <dbReference type="EMBL" id="KAK3353974.1"/>
    </source>
</evidence>
<reference evidence="1" key="2">
    <citation type="submission" date="2023-06" db="EMBL/GenBank/DDBJ databases">
        <authorList>
            <consortium name="Lawrence Berkeley National Laboratory"/>
            <person name="Haridas S."/>
            <person name="Hensen N."/>
            <person name="Bonometti L."/>
            <person name="Westerberg I."/>
            <person name="Brannstrom I.O."/>
            <person name="Guillou S."/>
            <person name="Cros-Aarteil S."/>
            <person name="Calhoun S."/>
            <person name="Kuo A."/>
            <person name="Mondo S."/>
            <person name="Pangilinan J."/>
            <person name="Riley R."/>
            <person name="Labutti K."/>
            <person name="Andreopoulos B."/>
            <person name="Lipzen A."/>
            <person name="Chen C."/>
            <person name="Yanf M."/>
            <person name="Daum C."/>
            <person name="Ng V."/>
            <person name="Clum A."/>
            <person name="Steindorff A."/>
            <person name="Ohm R."/>
            <person name="Martin F."/>
            <person name="Silar P."/>
            <person name="Natvig D."/>
            <person name="Lalanne C."/>
            <person name="Gautier V."/>
            <person name="Ament-Velasquez S.L."/>
            <person name="Kruys A."/>
            <person name="Hutchinson M.I."/>
            <person name="Powell A.J."/>
            <person name="Barry K."/>
            <person name="Miller A.N."/>
            <person name="Grigoriev I.V."/>
            <person name="Debuchy R."/>
            <person name="Gladieux P."/>
            <person name="Thoren M.H."/>
            <person name="Johannesson H."/>
        </authorList>
    </citation>
    <scope>NUCLEOTIDE SEQUENCE</scope>
    <source>
        <strain evidence="1">CBS 955.72</strain>
    </source>
</reference>